<dbReference type="Gene3D" id="3.10.180.10">
    <property type="entry name" value="2,3-Dihydroxybiphenyl 1,2-Dioxygenase, domain 1"/>
    <property type="match status" value="1"/>
</dbReference>
<gene>
    <name evidence="2" type="ORF">A4R26_09405</name>
</gene>
<dbReference type="EMBL" id="LWBP01000254">
    <property type="protein sequence ID" value="OQP45702.1"/>
    <property type="molecule type" value="Genomic_DNA"/>
</dbReference>
<evidence type="ECO:0000313" key="2">
    <source>
        <dbReference type="EMBL" id="OQP45702.1"/>
    </source>
</evidence>
<dbReference type="STRING" id="550983.A4R26_09405"/>
<keyword evidence="3" id="KW-1185">Reference proteome</keyword>
<dbReference type="RefSeq" id="WP_081171398.1">
    <property type="nucleotide sequence ID" value="NZ_LWBP01000254.1"/>
</dbReference>
<dbReference type="OrthoDB" id="5186830at2"/>
<name>A0A1V9EI14_9BACT</name>
<dbReference type="Proteomes" id="UP000192276">
    <property type="component" value="Unassembled WGS sequence"/>
</dbReference>
<accession>A0A1V9EI14</accession>
<dbReference type="InterPro" id="IPR004360">
    <property type="entry name" value="Glyas_Fos-R_dOase_dom"/>
</dbReference>
<dbReference type="SUPFAM" id="SSF54593">
    <property type="entry name" value="Glyoxalase/Bleomycin resistance protein/Dihydroxybiphenyl dioxygenase"/>
    <property type="match status" value="1"/>
</dbReference>
<organism evidence="2 3">
    <name type="scientific">Niastella populi</name>
    <dbReference type="NCBI Taxonomy" id="550983"/>
    <lineage>
        <taxon>Bacteria</taxon>
        <taxon>Pseudomonadati</taxon>
        <taxon>Bacteroidota</taxon>
        <taxon>Chitinophagia</taxon>
        <taxon>Chitinophagales</taxon>
        <taxon>Chitinophagaceae</taxon>
        <taxon>Niastella</taxon>
    </lineage>
</organism>
<feature type="domain" description="Glyoxalase/fosfomycin resistance/dioxygenase" evidence="1">
    <location>
        <begin position="6"/>
        <end position="112"/>
    </location>
</feature>
<dbReference type="Pfam" id="PF00903">
    <property type="entry name" value="Glyoxalase"/>
    <property type="match status" value="1"/>
</dbReference>
<proteinExistence type="predicted"/>
<protein>
    <submittedName>
        <fullName evidence="2">Bleomycin resistance protein</fullName>
    </submittedName>
</protein>
<reference evidence="3" key="1">
    <citation type="submission" date="2016-04" db="EMBL/GenBank/DDBJ databases">
        <authorList>
            <person name="Chen L."/>
            <person name="Zhuang W."/>
            <person name="Wang G."/>
        </authorList>
    </citation>
    <scope>NUCLEOTIDE SEQUENCE [LARGE SCALE GENOMIC DNA]</scope>
    <source>
        <strain evidence="3">208</strain>
    </source>
</reference>
<comment type="caution">
    <text evidence="2">The sequence shown here is derived from an EMBL/GenBank/DDBJ whole genome shotgun (WGS) entry which is preliminary data.</text>
</comment>
<dbReference type="InterPro" id="IPR029068">
    <property type="entry name" value="Glyas_Bleomycin-R_OHBP_Dase"/>
</dbReference>
<dbReference type="AlphaFoldDB" id="A0A1V9EI14"/>
<evidence type="ECO:0000259" key="1">
    <source>
        <dbReference type="Pfam" id="PF00903"/>
    </source>
</evidence>
<sequence length="115" mass="13241">MELRLLVVRTSDMERLAAFYSLFGLIFDYHKHGKSPYHYSATLGSTVLEIYPLAKGQSDAEINLRLGFAVNNFETIVKLLKEKETVFLSEPMQTDYGFMTIIKDPDGRKIELYKL</sequence>
<evidence type="ECO:0000313" key="3">
    <source>
        <dbReference type="Proteomes" id="UP000192276"/>
    </source>
</evidence>